<keyword evidence="2" id="KW-1185">Reference proteome</keyword>
<sequence>MIVVKTVALFTSFFCSELLHVAVNSLYVKLLHHSFFDSLSLFM</sequence>
<comment type="caution">
    <text evidence="1">The sequence shown here is derived from an EMBL/GenBank/DDBJ whole genome shotgun (WGS) entry which is preliminary data.</text>
</comment>
<dbReference type="AlphaFoldDB" id="C9MR22"/>
<reference evidence="1 2" key="1">
    <citation type="submission" date="2009-09" db="EMBL/GenBank/DDBJ databases">
        <authorList>
            <person name="Weinstock G."/>
            <person name="Sodergren E."/>
            <person name="Clifton S."/>
            <person name="Fulton L."/>
            <person name="Fulton B."/>
            <person name="Courtney L."/>
            <person name="Fronick C."/>
            <person name="Harrison M."/>
            <person name="Strong C."/>
            <person name="Farmer C."/>
            <person name="Delahaunty K."/>
            <person name="Markovic C."/>
            <person name="Hall O."/>
            <person name="Minx P."/>
            <person name="Tomlinson C."/>
            <person name="Mitreva M."/>
            <person name="Nelson J."/>
            <person name="Hou S."/>
            <person name="Wollam A."/>
            <person name="Pepin K.H."/>
            <person name="Johnson M."/>
            <person name="Bhonagiri V."/>
            <person name="Nash W.E."/>
            <person name="Warren W."/>
            <person name="Chinwalla A."/>
            <person name="Mardis E.R."/>
            <person name="Wilson R.K."/>
        </authorList>
    </citation>
    <scope>NUCLEOTIDE SEQUENCE [LARGE SCALE GENOMIC DNA]</scope>
    <source>
        <strain evidence="1 2">F0319</strain>
    </source>
</reference>
<proteinExistence type="predicted"/>
<organism evidence="1 2">
    <name type="scientific">Prevotella veroralis F0319</name>
    <dbReference type="NCBI Taxonomy" id="649761"/>
    <lineage>
        <taxon>Bacteria</taxon>
        <taxon>Pseudomonadati</taxon>
        <taxon>Bacteroidota</taxon>
        <taxon>Bacteroidia</taxon>
        <taxon>Bacteroidales</taxon>
        <taxon>Prevotellaceae</taxon>
        <taxon>Prevotella</taxon>
    </lineage>
</organism>
<dbReference type="EMBL" id="ACVA01000048">
    <property type="protein sequence ID" value="EEX17995.1"/>
    <property type="molecule type" value="Genomic_DNA"/>
</dbReference>
<gene>
    <name evidence="1" type="ORF">HMPREF0973_02057</name>
</gene>
<protein>
    <submittedName>
        <fullName evidence="1">Uncharacterized protein</fullName>
    </submittedName>
</protein>
<evidence type="ECO:0000313" key="2">
    <source>
        <dbReference type="Proteomes" id="UP000003327"/>
    </source>
</evidence>
<evidence type="ECO:0000313" key="1">
    <source>
        <dbReference type="EMBL" id="EEX17995.1"/>
    </source>
</evidence>
<dbReference type="HOGENOM" id="CLU_3237927_0_0_10"/>
<name>C9MR22_9BACT</name>
<accession>C9MR22</accession>
<dbReference type="Proteomes" id="UP000003327">
    <property type="component" value="Unassembled WGS sequence"/>
</dbReference>